<dbReference type="Proteomes" id="UP001589610">
    <property type="component" value="Unassembled WGS sequence"/>
</dbReference>
<evidence type="ECO:0000256" key="5">
    <source>
        <dbReference type="SAM" id="MobiDB-lite"/>
    </source>
</evidence>
<feature type="region of interest" description="Disordered" evidence="5">
    <location>
        <begin position="462"/>
        <end position="543"/>
    </location>
</feature>
<feature type="region of interest" description="Disordered" evidence="5">
    <location>
        <begin position="1"/>
        <end position="25"/>
    </location>
</feature>
<evidence type="ECO:0000313" key="7">
    <source>
        <dbReference type="Proteomes" id="UP001589610"/>
    </source>
</evidence>
<protein>
    <submittedName>
        <fullName evidence="6">TIGR02680 family protein</fullName>
    </submittedName>
</protein>
<feature type="coiled-coil region" evidence="4">
    <location>
        <begin position="990"/>
        <end position="1042"/>
    </location>
</feature>
<evidence type="ECO:0000313" key="6">
    <source>
        <dbReference type="EMBL" id="MFB9678744.1"/>
    </source>
</evidence>
<keyword evidence="4" id="KW-0175">Coiled coil</keyword>
<name>A0ABV5TIB8_9ACTN</name>
<evidence type="ECO:0000256" key="3">
    <source>
        <dbReference type="ARBA" id="ARBA00023236"/>
    </source>
</evidence>
<keyword evidence="3" id="KW-0742">SOS response</keyword>
<dbReference type="InterPro" id="IPR027417">
    <property type="entry name" value="P-loop_NTPase"/>
</dbReference>
<dbReference type="PANTHER" id="PTHR32182">
    <property type="entry name" value="DNA REPLICATION AND REPAIR PROTEIN RECF"/>
    <property type="match status" value="1"/>
</dbReference>
<dbReference type="PANTHER" id="PTHR32182:SF0">
    <property type="entry name" value="DNA REPLICATION AND REPAIR PROTEIN RECF"/>
    <property type="match status" value="1"/>
</dbReference>
<dbReference type="EMBL" id="JBHMBS010000012">
    <property type="protein sequence ID" value="MFB9678744.1"/>
    <property type="molecule type" value="Genomic_DNA"/>
</dbReference>
<evidence type="ECO:0000256" key="1">
    <source>
        <dbReference type="ARBA" id="ARBA00022763"/>
    </source>
</evidence>
<feature type="compositionally biased region" description="Basic and acidic residues" evidence="5">
    <location>
        <begin position="506"/>
        <end position="532"/>
    </location>
</feature>
<keyword evidence="7" id="KW-1185">Reference proteome</keyword>
<evidence type="ECO:0000256" key="2">
    <source>
        <dbReference type="ARBA" id="ARBA00023204"/>
    </source>
</evidence>
<proteinExistence type="predicted"/>
<comment type="caution">
    <text evidence="6">The sequence shown here is derived from an EMBL/GenBank/DDBJ whole genome shotgun (WGS) entry which is preliminary data.</text>
</comment>
<dbReference type="Pfam" id="PF13558">
    <property type="entry name" value="SbcC_Walker_B"/>
    <property type="match status" value="1"/>
</dbReference>
<dbReference type="InterPro" id="IPR013496">
    <property type="entry name" value="CHP02680"/>
</dbReference>
<keyword evidence="2" id="KW-0234">DNA repair</keyword>
<sequence>MDRTSPISVIDRSTGLEQTPPQHHPHRWRLHRAGMINVWHYYETEFAFSGGRLVLRGTNGSGKSRALEMLLPFLLDGDRRRMDATGSGRVRLEDLMRAGGQEQPNRLGYLWLELIRHGDGGETSDGTTEPEYITLGALVRFARSTGEAKAWYFTTPCRVGHNLILLGDDRAPLSREGLAEAIGADRIADSPDVHRERVRATVFGLTGDSGKERFAGLLQLLRTLRAPDVGNRIDEGRLPQILADALPPPSEAALSRAGEQLDGLSETRAAQQRLEAAYRVVSGFLDIYRRYAVGVLSETADAAQAAATAVRKVERRAGKLHDEHVLLAEQHMQAEAKTAELATDEEELRRSAEGIRASKAYGTVRDLDERERKVQALGSTAELAIRMATAARIDEAGKVAGADERAREAVEAARIAAEAIEETRDPLLGAGVRATMPGVACVMTDGEAGAMEMVRLGLHTEPEPLTRPVPARLETTPSDLGGAVDQVNKISQTATQRGKHAGTRLEQARRLDKQARDVESADRKASEAEQRLTDAVTEAEGEERARDAAALALARDWTAWITGERTRTLLSGVDWAATALRPVLDDTGALVGDDTMDLLTALDHVVRPAADAVHDRLSRALAMLDSEDRADRERRQVLEDERKGLLAARDPDPPLPHWTRKVGGDEVPLWRAVDFAAHLDEGQRAGLECALLASGLLTATITGSGLAAPDGRLLLRATGPLAANPLSDALVVETASALPAELVRDVLDRVALGDQDHPTWVDTEGAWGNGPLTGRHRTATARHIGAAARAAARAARLTEIDISLAALAGAAENRALRRQELHDERDALDSHLRTAPTSESVRSAHTLTAAARQRVKKIEPMCHEARKVAVDLRREWTAALAAHRAACAEFDLPTAVDELSAVRDGLREAVRLCRTAGQRLAELRHRVDVHANAVAGARTSRRPRRDAEVTATEKWDTWHGEAAELAAIRENVGATAEQARADLISAEKGLAACRRELESTRKRAAELAGQKGRAEAQAQVAREDAQRERARLTEAAERLLARLTLPGVAAAATGQPHFHVPLTHIDPPNVEAAVGAVMTALDRRGQVADENALIRAQQTVERELAGGFDVIPTVRDGVRLTAIADAAGQRSLPEAAADLHHQCEAGRSALSDRERRVFTEFILGGVAEELRQRLKQAKELIQAMNVSLAGISTSHGIGVRLRWNLSEAAGPTVARIRALVATAGDVRSPEQEDELTELLNARVSEEFATDPTAGYATHLKSALDYRSWHEMEVVITGPAQGQERKISRRAKLSQGEIRFVSYVTLFAAADAYLSGLPDTARALRLILLDDAFAKVDNRTIGELMGLLVRLDLDFAMTGHALWGFYPQVPSLDCYEIRRGEGTAAVTTHIHWDGHNRHLRPAR</sequence>
<reference evidence="6 7" key="1">
    <citation type="submission" date="2024-09" db="EMBL/GenBank/DDBJ databases">
        <authorList>
            <person name="Sun Q."/>
            <person name="Mori K."/>
        </authorList>
    </citation>
    <scope>NUCLEOTIDE SEQUENCE [LARGE SCALE GENOMIC DNA]</scope>
    <source>
        <strain evidence="6 7">JCM 3028</strain>
    </source>
</reference>
<organism evidence="6 7">
    <name type="scientific">Streptosporangium vulgare</name>
    <dbReference type="NCBI Taxonomy" id="46190"/>
    <lineage>
        <taxon>Bacteria</taxon>
        <taxon>Bacillati</taxon>
        <taxon>Actinomycetota</taxon>
        <taxon>Actinomycetes</taxon>
        <taxon>Streptosporangiales</taxon>
        <taxon>Streptosporangiaceae</taxon>
        <taxon>Streptosporangium</taxon>
    </lineage>
</organism>
<evidence type="ECO:0000256" key="4">
    <source>
        <dbReference type="SAM" id="Coils"/>
    </source>
</evidence>
<accession>A0ABV5TIB8</accession>
<dbReference type="SUPFAM" id="SSF52540">
    <property type="entry name" value="P-loop containing nucleoside triphosphate hydrolases"/>
    <property type="match status" value="1"/>
</dbReference>
<dbReference type="NCBIfam" id="TIGR02680">
    <property type="entry name" value="TIGR02680 family protein"/>
    <property type="match status" value="1"/>
</dbReference>
<keyword evidence="1" id="KW-0227">DNA damage</keyword>
<dbReference type="RefSeq" id="WP_386160104.1">
    <property type="nucleotide sequence ID" value="NZ_JBHMBS010000012.1"/>
</dbReference>
<gene>
    <name evidence="6" type="ORF">ACFFRH_24965</name>
</gene>